<keyword evidence="4" id="KW-1185">Reference proteome</keyword>
<dbReference type="EMBL" id="CM032184">
    <property type="protein sequence ID" value="KAG7094285.1"/>
    <property type="molecule type" value="Genomic_DNA"/>
</dbReference>
<feature type="transmembrane region" description="Helical" evidence="2">
    <location>
        <begin position="22"/>
        <end position="49"/>
    </location>
</feature>
<evidence type="ECO:0000256" key="2">
    <source>
        <dbReference type="SAM" id="Phobius"/>
    </source>
</evidence>
<proteinExistence type="predicted"/>
<comment type="caution">
    <text evidence="3">The sequence shown here is derived from an EMBL/GenBank/DDBJ whole genome shotgun (WGS) entry which is preliminary data.</text>
</comment>
<reference evidence="3" key="1">
    <citation type="journal article" date="2021" name="Genome Biol. Evol.">
        <title>The assembled and annotated genome of the fairy-ring fungus Marasmius oreades.</title>
        <authorList>
            <person name="Hiltunen M."/>
            <person name="Ament-Velasquez S.L."/>
            <person name="Johannesson H."/>
        </authorList>
    </citation>
    <scope>NUCLEOTIDE SEQUENCE</scope>
    <source>
        <strain evidence="3">03SP1</strain>
    </source>
</reference>
<dbReference type="AlphaFoldDB" id="A0A9P7S374"/>
<feature type="transmembrane region" description="Helical" evidence="2">
    <location>
        <begin position="69"/>
        <end position="92"/>
    </location>
</feature>
<dbReference type="RefSeq" id="XP_043010755.1">
    <property type="nucleotide sequence ID" value="XM_043152669.1"/>
</dbReference>
<dbReference type="OrthoDB" id="3265563at2759"/>
<sequence>MNATAESMLIHRCYCAWGSNKYVLYPLAFAAFVLNGFDLGCVISITIGHSDPSKDSNRILLLKTQPMDIGVSIAIAVLHVILTFMTGGRIWWIGYQYKRIVGEEPHGGRYNQVVAIITESGLLYASTLLVMVAVNSTFTTNPAVRGLLPFDVGVISGLMSGLAPNLIIVRVAYGKPKDSVQQMMSSLRFRAAEERSQDSDLQSSATATATRRAGTDLQLQRQNRLGISGSTRRAASLLNLPAARHRNSRVDVPDVYRLAQLPQCEDVRPRNESV</sequence>
<accession>A0A9P7S374</accession>
<keyword evidence="2" id="KW-0812">Transmembrane</keyword>
<evidence type="ECO:0000256" key="1">
    <source>
        <dbReference type="SAM" id="MobiDB-lite"/>
    </source>
</evidence>
<keyword evidence="2" id="KW-0472">Membrane</keyword>
<gene>
    <name evidence="3" type="ORF">E1B28_007889</name>
</gene>
<evidence type="ECO:0000313" key="4">
    <source>
        <dbReference type="Proteomes" id="UP001049176"/>
    </source>
</evidence>
<organism evidence="3 4">
    <name type="scientific">Marasmius oreades</name>
    <name type="common">fairy-ring Marasmius</name>
    <dbReference type="NCBI Taxonomy" id="181124"/>
    <lineage>
        <taxon>Eukaryota</taxon>
        <taxon>Fungi</taxon>
        <taxon>Dikarya</taxon>
        <taxon>Basidiomycota</taxon>
        <taxon>Agaricomycotina</taxon>
        <taxon>Agaricomycetes</taxon>
        <taxon>Agaricomycetidae</taxon>
        <taxon>Agaricales</taxon>
        <taxon>Marasmiineae</taxon>
        <taxon>Marasmiaceae</taxon>
        <taxon>Marasmius</taxon>
    </lineage>
</organism>
<dbReference type="KEGG" id="more:E1B28_007889"/>
<protein>
    <submittedName>
        <fullName evidence="3">Uncharacterized protein</fullName>
    </submittedName>
</protein>
<feature type="region of interest" description="Disordered" evidence="1">
    <location>
        <begin position="194"/>
        <end position="215"/>
    </location>
</feature>
<evidence type="ECO:0000313" key="3">
    <source>
        <dbReference type="EMBL" id="KAG7094285.1"/>
    </source>
</evidence>
<dbReference type="Proteomes" id="UP001049176">
    <property type="component" value="Chromosome 4"/>
</dbReference>
<feature type="transmembrane region" description="Helical" evidence="2">
    <location>
        <begin position="154"/>
        <end position="173"/>
    </location>
</feature>
<name>A0A9P7S374_9AGAR</name>
<feature type="transmembrane region" description="Helical" evidence="2">
    <location>
        <begin position="113"/>
        <end position="134"/>
    </location>
</feature>
<keyword evidence="2" id="KW-1133">Transmembrane helix</keyword>
<dbReference type="GeneID" id="66076965"/>